<dbReference type="CDD" id="cd07377">
    <property type="entry name" value="WHTH_GntR"/>
    <property type="match status" value="1"/>
</dbReference>
<keyword evidence="6" id="KW-1185">Reference proteome</keyword>
<dbReference type="InterPro" id="IPR036390">
    <property type="entry name" value="WH_DNA-bd_sf"/>
</dbReference>
<dbReference type="Pfam" id="PF07729">
    <property type="entry name" value="FCD"/>
    <property type="match status" value="1"/>
</dbReference>
<accession>A0ABY5HIC2</accession>
<dbReference type="PANTHER" id="PTHR43537">
    <property type="entry name" value="TRANSCRIPTIONAL REGULATOR, GNTR FAMILY"/>
    <property type="match status" value="1"/>
</dbReference>
<feature type="domain" description="HTH gntR-type" evidence="4">
    <location>
        <begin position="12"/>
        <end position="79"/>
    </location>
</feature>
<dbReference type="SUPFAM" id="SSF46785">
    <property type="entry name" value="Winged helix' DNA-binding domain"/>
    <property type="match status" value="1"/>
</dbReference>
<dbReference type="SMART" id="SM00895">
    <property type="entry name" value="FCD"/>
    <property type="match status" value="1"/>
</dbReference>
<evidence type="ECO:0000313" key="5">
    <source>
        <dbReference type="EMBL" id="UTW12008.1"/>
    </source>
</evidence>
<reference evidence="5" key="1">
    <citation type="submission" date="2021-04" db="EMBL/GenBank/DDBJ databases">
        <title>Oceanospirillales bacteria with DddD are important DMSP degraders in coastal seawater.</title>
        <authorList>
            <person name="Liu J."/>
        </authorList>
    </citation>
    <scope>NUCLEOTIDE SEQUENCE</scope>
    <source>
        <strain evidence="5">D13-1</strain>
    </source>
</reference>
<evidence type="ECO:0000256" key="3">
    <source>
        <dbReference type="ARBA" id="ARBA00023163"/>
    </source>
</evidence>
<protein>
    <submittedName>
        <fullName evidence="5">GntR family transcriptional regulator</fullName>
    </submittedName>
</protein>
<keyword evidence="2" id="KW-0238">DNA-binding</keyword>
<dbReference type="InterPro" id="IPR008920">
    <property type="entry name" value="TF_FadR/GntR_C"/>
</dbReference>
<keyword evidence="1" id="KW-0805">Transcription regulation</keyword>
<dbReference type="InterPro" id="IPR000524">
    <property type="entry name" value="Tscrpt_reg_HTH_GntR"/>
</dbReference>
<dbReference type="Gene3D" id="1.10.10.10">
    <property type="entry name" value="Winged helix-like DNA-binding domain superfamily/Winged helix DNA-binding domain"/>
    <property type="match status" value="1"/>
</dbReference>
<evidence type="ECO:0000256" key="1">
    <source>
        <dbReference type="ARBA" id="ARBA00023015"/>
    </source>
</evidence>
<dbReference type="Gene3D" id="1.20.120.530">
    <property type="entry name" value="GntR ligand-binding domain-like"/>
    <property type="match status" value="1"/>
</dbReference>
<evidence type="ECO:0000259" key="4">
    <source>
        <dbReference type="PROSITE" id="PS50949"/>
    </source>
</evidence>
<gene>
    <name evidence="5" type="ORF">KDW95_22720</name>
</gene>
<evidence type="ECO:0000256" key="2">
    <source>
        <dbReference type="ARBA" id="ARBA00023125"/>
    </source>
</evidence>
<dbReference type="SMART" id="SM00345">
    <property type="entry name" value="HTH_GNTR"/>
    <property type="match status" value="1"/>
</dbReference>
<dbReference type="Proteomes" id="UP001058461">
    <property type="component" value="Chromosome"/>
</dbReference>
<dbReference type="InterPro" id="IPR036388">
    <property type="entry name" value="WH-like_DNA-bd_sf"/>
</dbReference>
<dbReference type="PANTHER" id="PTHR43537:SF51">
    <property type="entry name" value="HTH-TYPE TRANSCRIPTIONAL REGULATOR LGOR-RELATED"/>
    <property type="match status" value="1"/>
</dbReference>
<sequence>MKTFDNLKITPKSVREQAYEQIRELILNGSFPAGMRLDLVELCNTFGISKTPLTEALQKLTRDGLVTVKPRSGTFVSELDPADLEETFGFRLVIELGASEMILQHITDKQIHKLKAMNRSMQKILDKKPGNEELFEFLKLDASFHDLLITSSGNRLISDHYRQVNSLLLVMRMRDAYSMEQYQISVTDHEKIINSLINRDCTELKCSMKNHIMNAKLNLLEALSS</sequence>
<dbReference type="InterPro" id="IPR011711">
    <property type="entry name" value="GntR_C"/>
</dbReference>
<name>A0ABY5HIC2_9GAMM</name>
<organism evidence="5 6">
    <name type="scientific">Marinobacterium rhizophilum</name>
    <dbReference type="NCBI Taxonomy" id="420402"/>
    <lineage>
        <taxon>Bacteria</taxon>
        <taxon>Pseudomonadati</taxon>
        <taxon>Pseudomonadota</taxon>
        <taxon>Gammaproteobacteria</taxon>
        <taxon>Oceanospirillales</taxon>
        <taxon>Oceanospirillaceae</taxon>
        <taxon>Marinobacterium</taxon>
    </lineage>
</organism>
<evidence type="ECO:0000313" key="6">
    <source>
        <dbReference type="Proteomes" id="UP001058461"/>
    </source>
</evidence>
<dbReference type="EMBL" id="CP073347">
    <property type="protein sequence ID" value="UTW12008.1"/>
    <property type="molecule type" value="Genomic_DNA"/>
</dbReference>
<dbReference type="SUPFAM" id="SSF48008">
    <property type="entry name" value="GntR ligand-binding domain-like"/>
    <property type="match status" value="1"/>
</dbReference>
<proteinExistence type="predicted"/>
<keyword evidence="3" id="KW-0804">Transcription</keyword>
<dbReference type="Pfam" id="PF00392">
    <property type="entry name" value="GntR"/>
    <property type="match status" value="1"/>
</dbReference>
<dbReference type="PROSITE" id="PS50949">
    <property type="entry name" value="HTH_GNTR"/>
    <property type="match status" value="1"/>
</dbReference>
<dbReference type="RefSeq" id="WP_255854055.1">
    <property type="nucleotide sequence ID" value="NZ_CP073347.1"/>
</dbReference>